<feature type="signal peptide" evidence="1">
    <location>
        <begin position="1"/>
        <end position="22"/>
    </location>
</feature>
<keyword evidence="3" id="KW-1185">Reference proteome</keyword>
<evidence type="ECO:0000313" key="2">
    <source>
        <dbReference type="EMBL" id="RZF22426.1"/>
    </source>
</evidence>
<dbReference type="RefSeq" id="WP_114705371.1">
    <property type="nucleotide sequence ID" value="NZ_QDKL01000001.1"/>
</dbReference>
<evidence type="ECO:0000256" key="1">
    <source>
        <dbReference type="SAM" id="SignalP"/>
    </source>
</evidence>
<comment type="caution">
    <text evidence="2">The sequence shown here is derived from an EMBL/GenBank/DDBJ whole genome shotgun (WGS) entry which is preliminary data.</text>
</comment>
<gene>
    <name evidence="2" type="ORF">DAY19_01250</name>
</gene>
<name>A0ABY0IKP1_9BACT</name>
<feature type="chain" id="PRO_5046209651" evidence="1">
    <location>
        <begin position="23"/>
        <end position="85"/>
    </location>
</feature>
<dbReference type="EMBL" id="QDKL01000001">
    <property type="protein sequence ID" value="RZF22426.1"/>
    <property type="molecule type" value="Genomic_DNA"/>
</dbReference>
<accession>A0ABY0IKP1</accession>
<proteinExistence type="predicted"/>
<sequence>MRISRIFPILLGVSLMSPFAFAGAKDDFINAVVKQCKKSKAEAEKMATPGRSGTVIKFKTCSGATVDVGSGCTLQCKDASSSIGG</sequence>
<protein>
    <submittedName>
        <fullName evidence="2">Uncharacterized protein</fullName>
    </submittedName>
</protein>
<reference evidence="3" key="1">
    <citation type="journal article" date="2019" name="Int. J. Syst. Evol. Microbiol.">
        <title>Halobacteriovorax valvorus sp. nov., a novel prokaryotic predator isolated from coastal seawater of China.</title>
        <authorList>
            <person name="Chen M.-X."/>
        </authorList>
    </citation>
    <scope>NUCLEOTIDE SEQUENCE [LARGE SCALE GENOMIC DNA]</scope>
    <source>
        <strain evidence="3">BL9</strain>
    </source>
</reference>
<keyword evidence="1" id="KW-0732">Signal</keyword>
<dbReference type="Proteomes" id="UP000443582">
    <property type="component" value="Unassembled WGS sequence"/>
</dbReference>
<organism evidence="2 3">
    <name type="scientific">Halobacteriovorax vibrionivorans</name>
    <dbReference type="NCBI Taxonomy" id="2152716"/>
    <lineage>
        <taxon>Bacteria</taxon>
        <taxon>Pseudomonadati</taxon>
        <taxon>Bdellovibrionota</taxon>
        <taxon>Bacteriovoracia</taxon>
        <taxon>Bacteriovoracales</taxon>
        <taxon>Halobacteriovoraceae</taxon>
        <taxon>Halobacteriovorax</taxon>
    </lineage>
</organism>
<evidence type="ECO:0000313" key="3">
    <source>
        <dbReference type="Proteomes" id="UP000443582"/>
    </source>
</evidence>